<dbReference type="InterPro" id="IPR036415">
    <property type="entry name" value="Lamin_tail_dom_sf"/>
</dbReference>
<dbReference type="SUPFAM" id="SSF49299">
    <property type="entry name" value="PKD domain"/>
    <property type="match status" value="2"/>
</dbReference>
<evidence type="ECO:0000313" key="5">
    <source>
        <dbReference type="EMBL" id="TFC41948.1"/>
    </source>
</evidence>
<keyword evidence="6" id="KW-1185">Reference proteome</keyword>
<dbReference type="GO" id="GO:0005975">
    <property type="term" value="P:carbohydrate metabolic process"/>
    <property type="evidence" value="ECO:0007669"/>
    <property type="project" value="UniProtKB-ARBA"/>
</dbReference>
<dbReference type="SUPFAM" id="SSF74853">
    <property type="entry name" value="Lamin A/C globular tail domain"/>
    <property type="match status" value="2"/>
</dbReference>
<evidence type="ECO:0000259" key="4">
    <source>
        <dbReference type="PROSITE" id="PS51841"/>
    </source>
</evidence>
<dbReference type="Gene3D" id="2.60.40.10">
    <property type="entry name" value="Immunoglobulins"/>
    <property type="match status" value="2"/>
</dbReference>
<feature type="domain" description="PKD" evidence="3">
    <location>
        <begin position="833"/>
        <end position="911"/>
    </location>
</feature>
<dbReference type="InterPro" id="IPR001322">
    <property type="entry name" value="Lamin_tail_dom"/>
</dbReference>
<feature type="domain" description="PKD" evidence="3">
    <location>
        <begin position="1139"/>
        <end position="1224"/>
    </location>
</feature>
<feature type="domain" description="LTD" evidence="4">
    <location>
        <begin position="665"/>
        <end position="780"/>
    </location>
</feature>
<dbReference type="PROSITE" id="PS51841">
    <property type="entry name" value="LTD"/>
    <property type="match status" value="2"/>
</dbReference>
<organism evidence="5 6">
    <name type="scientific">Cryobacterium shii</name>
    <dbReference type="NCBI Taxonomy" id="1259235"/>
    <lineage>
        <taxon>Bacteria</taxon>
        <taxon>Bacillati</taxon>
        <taxon>Actinomycetota</taxon>
        <taxon>Actinomycetes</taxon>
        <taxon>Micrococcales</taxon>
        <taxon>Microbacteriaceae</taxon>
        <taxon>Cryobacterium</taxon>
    </lineage>
</organism>
<dbReference type="EMBL" id="SOFY01000083">
    <property type="protein sequence ID" value="TFC41948.1"/>
    <property type="molecule type" value="Genomic_DNA"/>
</dbReference>
<reference evidence="5 6" key="1">
    <citation type="submission" date="2019-03" db="EMBL/GenBank/DDBJ databases">
        <title>Genomics of glacier-inhabiting Cryobacterium strains.</title>
        <authorList>
            <person name="Liu Q."/>
            <person name="Xin Y.-H."/>
        </authorList>
    </citation>
    <scope>NUCLEOTIDE SEQUENCE [LARGE SCALE GENOMIC DNA]</scope>
    <source>
        <strain evidence="6">TMT1-22</strain>
    </source>
</reference>
<dbReference type="InterPro" id="IPR022409">
    <property type="entry name" value="PKD/Chitinase_dom"/>
</dbReference>
<dbReference type="Pfam" id="PF08757">
    <property type="entry name" value="CotH"/>
    <property type="match status" value="1"/>
</dbReference>
<dbReference type="RefSeq" id="WP_134367282.1">
    <property type="nucleotide sequence ID" value="NZ_SOFY01000083.1"/>
</dbReference>
<name>A0AAQ2HEN9_9MICO</name>
<feature type="region of interest" description="Disordered" evidence="1">
    <location>
        <begin position="1126"/>
        <end position="1156"/>
    </location>
</feature>
<evidence type="ECO:0000256" key="1">
    <source>
        <dbReference type="SAM" id="MobiDB-lite"/>
    </source>
</evidence>
<sequence>MTAGRVARGASIAVVLATIAGSVLVATPAFAEPGGVVISEINYHAASDLDADDWFELTNTSSSAIDVSGWTITDAVTATFPAGSTIPAHGYFVVAANAVQFQTTNGFAPNAVYGALTKLKNSTGIITVKDASAATVDTVTYSDAGLPGWPASPDGTGPTLELSDLLSDNTQAASWGASAVNLGTPGKVNSINGAGPTPEITEVTATPARPAPNEPITVSARLKPGSSANLVYKVMFGADASLPFRDDAASPGGAGDGVYSATISGQAAGNLVRYRIEADAAGVAYSLPADGASIRYLGVVVTSGVSTQLPVIEWFMADSVYNDILANHRTDDFQGAAVWSYNGQVIDNALMNVRGNTSRTAAKVNWKVELPKGYTFDLGGALPYPLDEFALQNYSDNFADVSWATVRAAGNRGLNILPVRTQRNGAFWSLGRIMETMDGSWRDAQGVSDWAIYKGDAGSLGATSSPAVLEANAWLDKKTRKSEDFTDAWTLSNTVDANPSAAQQAWIYKNVNVPELVNYMATNSIIRHQDSGWYNWWIARDTAGTGRWEMWQWDLNWTFTTPASDGKGLFLTPDTSNNFTQAMLAYPEIKEMFYRHLRTLADQFLPPGQYEAQWDAITSKTQADWNLDRAKWGGYTPASARTAFLAGLADRRNAINNNTGTGKPVPTSQSANAAVVINEIMHSAANTGGDWLELANPGTTAVDISGWKISNGVNLTIQPGTVIPAGGRMVFVENDKAFSAAYPTGNRLVGGEFVGDLSGDGEALTLMNGANVVDTVTYGATAPWPAATGGPSLELVSPTADNADPANWRATSTTGGTPGLVNTAGGTPTNTPPTAAFTATPNGLGVSVDGSTSSDPNGSVTGYSWNWGDNTAAGTGVTATHTYATAGTYTVTLTVTDNGGATGTTIRSVTVGSVTPPAGTALAQDSFTRSSTNGFGTAETGGAWTVSGTASNFAVSGGTANITLPQGSNRFAYLASVSSSDTEVRATVGFPRQSASSNYVGLIGRRVGTATYGTRAVIGANGSVQLQLVRNTDIQMRAVTVAGLTYATGDRLQFRLQVTGTSPTTIQAKVWKVGTAEPANWQATVTDATAGLQSAGSIGLYSYLSSSATPTSLVVSFDDLWAGATGSAPTEPPATNAAPTAEFTGTPNGLAASFDGSASKDSDGTVASYAWDFGDGTTATTATPTTSHTYGAGNTYQVSLIVKDDKGATSAPVTHPVTVTGPVTPPPPGPAAFATDAFGRTTTNGFGSADTGGAWTVTGTASDFAVNGGTGTVNVAAGAIRTAVLGGVSSTSTDLTASVAFPRPTASSVYVGVIGRQVGTNSYGARVVVGTTGAVQLQLVRNNDQLIGSTIATGVTLNTGDRLQFRVQVTGTAPTTIQAKVWKAGAAEPATWQGTQTDNTAGLQSAGSLGLYTYLSRTGMPAPMTISWDDLRAAPTA</sequence>
<dbReference type="SMART" id="SM00089">
    <property type="entry name" value="PKD"/>
    <property type="match status" value="2"/>
</dbReference>
<dbReference type="CDD" id="cd00146">
    <property type="entry name" value="PKD"/>
    <property type="match status" value="2"/>
</dbReference>
<feature type="compositionally biased region" description="Low complexity" evidence="1">
    <location>
        <begin position="1133"/>
        <end position="1144"/>
    </location>
</feature>
<accession>A0AAQ2HEN9</accession>
<gene>
    <name evidence="5" type="ORF">E3O49_15110</name>
</gene>
<evidence type="ECO:0000259" key="3">
    <source>
        <dbReference type="PROSITE" id="PS50093"/>
    </source>
</evidence>
<dbReference type="Proteomes" id="UP000297403">
    <property type="component" value="Unassembled WGS sequence"/>
</dbReference>
<protein>
    <submittedName>
        <fullName evidence="5">PKD domain-containing protein</fullName>
    </submittedName>
</protein>
<dbReference type="InterPro" id="IPR000601">
    <property type="entry name" value="PKD_dom"/>
</dbReference>
<dbReference type="InterPro" id="IPR014867">
    <property type="entry name" value="Spore_coat_CotH_CotH2/3/7"/>
</dbReference>
<dbReference type="InterPro" id="IPR035986">
    <property type="entry name" value="PKD_dom_sf"/>
</dbReference>
<feature type="chain" id="PRO_5042994565" evidence="2">
    <location>
        <begin position="32"/>
        <end position="1437"/>
    </location>
</feature>
<evidence type="ECO:0000256" key="2">
    <source>
        <dbReference type="SAM" id="SignalP"/>
    </source>
</evidence>
<dbReference type="InterPro" id="IPR013783">
    <property type="entry name" value="Ig-like_fold"/>
</dbReference>
<dbReference type="PROSITE" id="PS50093">
    <property type="entry name" value="PKD"/>
    <property type="match status" value="2"/>
</dbReference>
<keyword evidence="2" id="KW-0732">Signal</keyword>
<feature type="signal peptide" evidence="2">
    <location>
        <begin position="1"/>
        <end position="31"/>
    </location>
</feature>
<feature type="domain" description="LTD" evidence="4">
    <location>
        <begin position="26"/>
        <end position="143"/>
    </location>
</feature>
<proteinExistence type="predicted"/>
<dbReference type="Gene3D" id="2.60.40.1260">
    <property type="entry name" value="Lamin Tail domain"/>
    <property type="match status" value="2"/>
</dbReference>
<dbReference type="Pfam" id="PF00932">
    <property type="entry name" value="LTD"/>
    <property type="match status" value="2"/>
</dbReference>
<comment type="caution">
    <text evidence="5">The sequence shown here is derived from an EMBL/GenBank/DDBJ whole genome shotgun (WGS) entry which is preliminary data.</text>
</comment>
<dbReference type="Pfam" id="PF18911">
    <property type="entry name" value="PKD_4"/>
    <property type="match status" value="2"/>
</dbReference>
<evidence type="ECO:0000313" key="6">
    <source>
        <dbReference type="Proteomes" id="UP000297403"/>
    </source>
</evidence>